<accession>A0ABT8D4N6</accession>
<protein>
    <submittedName>
        <fullName evidence="3">Uncharacterized protein</fullName>
    </submittedName>
</protein>
<sequence length="178" mass="21365">MKSIHEVEITNEHLRNEKYNFQPKLTQELDTISTDFDQEIINQIVLWKINRYAEIDNYTFSLLNSINKEVTFLNEALTKQILGNLLSTKGIRLAMASTILRFKNPKIYQIIDQRVYRFIYGENMPKYFSSIETQVELYLAYLQKLKNVCQEKLINFEFSDRIIYELDKEFNKHEKINY</sequence>
<gene>
    <name evidence="1" type="ORF">QW060_05345</name>
    <name evidence="2" type="ORF">QW060_26055</name>
    <name evidence="3" type="ORF">QW060_26250</name>
</gene>
<evidence type="ECO:0000313" key="3">
    <source>
        <dbReference type="EMBL" id="MDN3710332.1"/>
    </source>
</evidence>
<proteinExistence type="predicted"/>
<dbReference type="Proteomes" id="UP001242368">
    <property type="component" value="Unassembled WGS sequence"/>
</dbReference>
<organism evidence="3 4">
    <name type="scientific">Paenimyroides ceti</name>
    <dbReference type="NCBI Taxonomy" id="395087"/>
    <lineage>
        <taxon>Bacteria</taxon>
        <taxon>Pseudomonadati</taxon>
        <taxon>Bacteroidota</taxon>
        <taxon>Flavobacteriia</taxon>
        <taxon>Flavobacteriales</taxon>
        <taxon>Flavobacteriaceae</taxon>
        <taxon>Paenimyroides</taxon>
    </lineage>
</organism>
<reference evidence="3" key="1">
    <citation type="journal article" date="2014" name="Int. J. Syst. Evol. Microbiol.">
        <title>Complete genome of a new Firmicutes species belonging to the dominant human colonic microbiota ('Ruminococcus bicirculans') reveals two chromosomes and a selective capacity to utilize plant glucans.</title>
        <authorList>
            <consortium name="NISC Comparative Sequencing Program"/>
            <person name="Wegmann U."/>
            <person name="Louis P."/>
            <person name="Goesmann A."/>
            <person name="Henrissat B."/>
            <person name="Duncan S.H."/>
            <person name="Flint H.J."/>
        </authorList>
    </citation>
    <scope>NUCLEOTIDE SEQUENCE</scope>
    <source>
        <strain evidence="3">CECT 7184</strain>
    </source>
</reference>
<dbReference type="RefSeq" id="WP_290362620.1">
    <property type="nucleotide sequence ID" value="NZ_JAUFQU010000001.1"/>
</dbReference>
<dbReference type="EMBL" id="JAUFQU010000084">
    <property type="protein sequence ID" value="MDN3710332.1"/>
    <property type="molecule type" value="Genomic_DNA"/>
</dbReference>
<reference evidence="3" key="3">
    <citation type="submission" date="2023-06" db="EMBL/GenBank/DDBJ databases">
        <authorList>
            <person name="Lucena T."/>
            <person name="Sun Q."/>
        </authorList>
    </citation>
    <scope>NUCLEOTIDE SEQUENCE</scope>
    <source>
        <strain evidence="3">CECT 7184</strain>
    </source>
</reference>
<evidence type="ECO:0000313" key="1">
    <source>
        <dbReference type="EMBL" id="MDN3706552.1"/>
    </source>
</evidence>
<keyword evidence="4" id="KW-1185">Reference proteome</keyword>
<reference evidence="4" key="2">
    <citation type="journal article" date="2019" name="Int. J. Syst. Evol. Microbiol.">
        <title>The Global Catalogue of Microorganisms (GCM) 10K type strain sequencing project: providing services to taxonomists for standard genome sequencing and annotation.</title>
        <authorList>
            <consortium name="The Broad Institute Genomics Platform"/>
            <consortium name="The Broad Institute Genome Sequencing Center for Infectious Disease"/>
            <person name="Wu L."/>
            <person name="Ma J."/>
        </authorList>
    </citation>
    <scope>NUCLEOTIDE SEQUENCE [LARGE SCALE GENOMIC DNA]</scope>
    <source>
        <strain evidence="4">CECT 7184</strain>
    </source>
</reference>
<evidence type="ECO:0000313" key="4">
    <source>
        <dbReference type="Proteomes" id="UP001242368"/>
    </source>
</evidence>
<evidence type="ECO:0000313" key="2">
    <source>
        <dbReference type="EMBL" id="MDN3710294.1"/>
    </source>
</evidence>
<dbReference type="EMBL" id="JAUFQU010000001">
    <property type="protein sequence ID" value="MDN3706552.1"/>
    <property type="molecule type" value="Genomic_DNA"/>
</dbReference>
<comment type="caution">
    <text evidence="3">The sequence shown here is derived from an EMBL/GenBank/DDBJ whole genome shotgun (WGS) entry which is preliminary data.</text>
</comment>
<dbReference type="EMBL" id="JAUFQU010000083">
    <property type="protein sequence ID" value="MDN3710294.1"/>
    <property type="molecule type" value="Genomic_DNA"/>
</dbReference>
<name>A0ABT8D4N6_9FLAO</name>